<evidence type="ECO:0000313" key="2">
    <source>
        <dbReference type="EMBL" id="AFG38329.1"/>
    </source>
</evidence>
<dbReference type="SUPFAM" id="SSF89957">
    <property type="entry name" value="MTH1187/YkoF-like"/>
    <property type="match status" value="1"/>
</dbReference>
<accession>H9ULD6</accession>
<dbReference type="HOGENOM" id="CLU_083008_0_0_12"/>
<name>H9ULD6_SPIAZ</name>
<reference evidence="3" key="1">
    <citation type="journal article" date="2013" name="Stand. Genomic Sci.">
        <title>Complete genome sequence of the halophilic bacterium Spirochaeta africana type strain (Z-7692(T)) from the alkaline Lake Magadi in the East African Rift.</title>
        <authorList>
            <person name="Liolos K."/>
            <person name="Abt B."/>
            <person name="Scheuner C."/>
            <person name="Teshima H."/>
            <person name="Held B."/>
            <person name="Lapidus A."/>
            <person name="Nolan M."/>
            <person name="Lucas S."/>
            <person name="Deshpande S."/>
            <person name="Cheng J.F."/>
            <person name="Tapia R."/>
            <person name="Goodwin L.A."/>
            <person name="Pitluck S."/>
            <person name="Pagani I."/>
            <person name="Ivanova N."/>
            <person name="Mavromatis K."/>
            <person name="Mikhailova N."/>
            <person name="Huntemann M."/>
            <person name="Pati A."/>
            <person name="Chen A."/>
            <person name="Palaniappan K."/>
            <person name="Land M."/>
            <person name="Rohde M."/>
            <person name="Tindall B.J."/>
            <person name="Detter J.C."/>
            <person name="Goker M."/>
            <person name="Bristow J."/>
            <person name="Eisen J.A."/>
            <person name="Markowitz V."/>
            <person name="Hugenholtz P."/>
            <person name="Woyke T."/>
            <person name="Klenk H.P."/>
            <person name="Kyrpides N.C."/>
        </authorList>
    </citation>
    <scope>NUCLEOTIDE SEQUENCE</scope>
    <source>
        <strain evidence="3">ATCC 700263 / DSM 8902 / Z-7692</strain>
    </source>
</reference>
<dbReference type="eggNOG" id="ENOG502ZBT9">
    <property type="taxonomic scope" value="Bacteria"/>
</dbReference>
<dbReference type="Pfam" id="PF07615">
    <property type="entry name" value="Ykof"/>
    <property type="match status" value="2"/>
</dbReference>
<protein>
    <submittedName>
        <fullName evidence="2">YKOF-like protein</fullName>
    </submittedName>
</protein>
<dbReference type="InterPro" id="IPR029756">
    <property type="entry name" value="MTH1187/YkoF-like"/>
</dbReference>
<evidence type="ECO:0000259" key="1">
    <source>
        <dbReference type="Pfam" id="PF07615"/>
    </source>
</evidence>
<proteinExistence type="predicted"/>
<keyword evidence="3" id="KW-1185">Reference proteome</keyword>
<feature type="domain" description="Thiamin/hydroxymethyl pyrimidine-binding YkoF putative" evidence="1">
    <location>
        <begin position="112"/>
        <end position="196"/>
    </location>
</feature>
<dbReference type="PATRIC" id="fig|889378.3.peg.2268"/>
<gene>
    <name evidence="2" type="ordered locus">Spiaf_2296</name>
</gene>
<dbReference type="KEGG" id="sfc:Spiaf_2296"/>
<dbReference type="RefSeq" id="WP_014456311.1">
    <property type="nucleotide sequence ID" value="NC_017098.1"/>
</dbReference>
<dbReference type="InterPro" id="IPR011522">
    <property type="entry name" value="Thiamin/HMP-bd_put_YkoF"/>
</dbReference>
<dbReference type="Gene3D" id="3.30.70.930">
    <property type="match status" value="2"/>
</dbReference>
<dbReference type="OrthoDB" id="7767286at2"/>
<evidence type="ECO:0000313" key="3">
    <source>
        <dbReference type="Proteomes" id="UP000007383"/>
    </source>
</evidence>
<feature type="domain" description="Thiamin/hydroxymethyl pyrimidine-binding YkoF putative" evidence="1">
    <location>
        <begin position="3"/>
        <end position="82"/>
    </location>
</feature>
<dbReference type="AlphaFoldDB" id="H9ULD6"/>
<organism evidence="2 3">
    <name type="scientific">Spirochaeta africana (strain ATCC 700263 / DSM 8902 / Z-7692)</name>
    <dbReference type="NCBI Taxonomy" id="889378"/>
    <lineage>
        <taxon>Bacteria</taxon>
        <taxon>Pseudomonadati</taxon>
        <taxon>Spirochaetota</taxon>
        <taxon>Spirochaetia</taxon>
        <taxon>Spirochaetales</taxon>
        <taxon>Spirochaetaceae</taxon>
        <taxon>Spirochaeta</taxon>
    </lineage>
</organism>
<sequence length="209" mass="22604">MLVGCQFALYPMESDFIPIILDAVAPLRERDDLRVESDDLSTYVAGPSLKVFQAVQEVYAAACDAGGHVVLSATWSRGCPGEPGDPICTPDGVDIQHEALPTLPGQSTGHIVASQCALYPLGNTGYMQEIMREVELFRQAADNPAADLEVQAKHFCTRLDGELSEVFHQLAMAFIRSGHTTRHVVLTATVSKGSPSASAPHNRRKSKEK</sequence>
<dbReference type="EMBL" id="CP003282">
    <property type="protein sequence ID" value="AFG38329.1"/>
    <property type="molecule type" value="Genomic_DNA"/>
</dbReference>
<dbReference type="STRING" id="889378.Spiaf_2296"/>
<dbReference type="Proteomes" id="UP000007383">
    <property type="component" value="Chromosome"/>
</dbReference>